<reference evidence="1 2" key="1">
    <citation type="journal article" date="2024" name="G3 (Bethesda)">
        <title>Genome assembly of Hibiscus sabdariffa L. provides insights into metabolisms of medicinal natural products.</title>
        <authorList>
            <person name="Kim T."/>
        </authorList>
    </citation>
    <scope>NUCLEOTIDE SEQUENCE [LARGE SCALE GENOMIC DNA]</scope>
    <source>
        <strain evidence="1">TK-2024</strain>
        <tissue evidence="1">Old leaves</tissue>
    </source>
</reference>
<gene>
    <name evidence="1" type="ORF">V6N12_008330</name>
</gene>
<dbReference type="EMBL" id="JBBPBM010000193">
    <property type="protein sequence ID" value="KAK8501312.1"/>
    <property type="molecule type" value="Genomic_DNA"/>
</dbReference>
<keyword evidence="2" id="KW-1185">Reference proteome</keyword>
<proteinExistence type="predicted"/>
<protein>
    <submittedName>
        <fullName evidence="1">Uncharacterized protein</fullName>
    </submittedName>
</protein>
<evidence type="ECO:0000313" key="1">
    <source>
        <dbReference type="EMBL" id="KAK8501312.1"/>
    </source>
</evidence>
<organism evidence="1 2">
    <name type="scientific">Hibiscus sabdariffa</name>
    <name type="common">roselle</name>
    <dbReference type="NCBI Taxonomy" id="183260"/>
    <lineage>
        <taxon>Eukaryota</taxon>
        <taxon>Viridiplantae</taxon>
        <taxon>Streptophyta</taxon>
        <taxon>Embryophyta</taxon>
        <taxon>Tracheophyta</taxon>
        <taxon>Spermatophyta</taxon>
        <taxon>Magnoliopsida</taxon>
        <taxon>eudicotyledons</taxon>
        <taxon>Gunneridae</taxon>
        <taxon>Pentapetalae</taxon>
        <taxon>rosids</taxon>
        <taxon>malvids</taxon>
        <taxon>Malvales</taxon>
        <taxon>Malvaceae</taxon>
        <taxon>Malvoideae</taxon>
        <taxon>Hibiscus</taxon>
    </lineage>
</organism>
<evidence type="ECO:0000313" key="2">
    <source>
        <dbReference type="Proteomes" id="UP001472677"/>
    </source>
</evidence>
<comment type="caution">
    <text evidence="1">The sequence shown here is derived from an EMBL/GenBank/DDBJ whole genome shotgun (WGS) entry which is preliminary data.</text>
</comment>
<dbReference type="Proteomes" id="UP001472677">
    <property type="component" value="Unassembled WGS sequence"/>
</dbReference>
<accession>A0ABR2B418</accession>
<sequence>MIGDLSSCGMTPQILTVSSEFVEEVGDPSGGTDMNLSVLRVAETVEHHIFMHWNWIRRSLQILIYLDPFKGELNIALELLGQTI</sequence>
<name>A0ABR2B418_9ROSI</name>